<dbReference type="AlphaFoldDB" id="A0AAE4Y8Z5"/>
<evidence type="ECO:0000256" key="1">
    <source>
        <dbReference type="SAM" id="SignalP"/>
    </source>
</evidence>
<evidence type="ECO:0000313" key="2">
    <source>
        <dbReference type="EMBL" id="NBZ88141.1"/>
    </source>
</evidence>
<feature type="chain" id="PRO_5041918517" description="DUF5666 domain-containing protein" evidence="1">
    <location>
        <begin position="23"/>
        <end position="84"/>
    </location>
</feature>
<dbReference type="EMBL" id="JAABNR010000009">
    <property type="protein sequence ID" value="NBZ88141.1"/>
    <property type="molecule type" value="Genomic_DNA"/>
</dbReference>
<comment type="caution">
    <text evidence="2">The sequence shown here is derived from an EMBL/GenBank/DDBJ whole genome shotgun (WGS) entry which is preliminary data.</text>
</comment>
<evidence type="ECO:0008006" key="4">
    <source>
        <dbReference type="Google" id="ProtNLM"/>
    </source>
</evidence>
<sequence>MIRKSILFVALAASLASGAAFAANKVSGSVTQIDGPNGYVWVEGVRYDVGTDFATGLTLGNQVELVTVQNGTAQDVVHASHAGF</sequence>
<feature type="signal peptide" evidence="1">
    <location>
        <begin position="1"/>
        <end position="22"/>
    </location>
</feature>
<organism evidence="2 3">
    <name type="scientific">Stagnihabitans tardus</name>
    <dbReference type="NCBI Taxonomy" id="2699202"/>
    <lineage>
        <taxon>Bacteria</taxon>
        <taxon>Pseudomonadati</taxon>
        <taxon>Pseudomonadota</taxon>
        <taxon>Alphaproteobacteria</taxon>
        <taxon>Rhodobacterales</taxon>
        <taxon>Paracoccaceae</taxon>
        <taxon>Stagnihabitans</taxon>
    </lineage>
</organism>
<reference evidence="2" key="1">
    <citation type="submission" date="2020-01" db="EMBL/GenBank/DDBJ databases">
        <authorList>
            <person name="Chen W.-M."/>
        </authorList>
    </citation>
    <scope>NUCLEOTIDE SEQUENCE</scope>
    <source>
        <strain evidence="2">CYK-10</strain>
    </source>
</reference>
<protein>
    <recommendedName>
        <fullName evidence="4">DUF5666 domain-containing protein</fullName>
    </recommendedName>
</protein>
<keyword evidence="1" id="KW-0732">Signal</keyword>
<proteinExistence type="predicted"/>
<evidence type="ECO:0000313" key="3">
    <source>
        <dbReference type="Proteomes" id="UP001193501"/>
    </source>
</evidence>
<accession>A0AAE4Y8Z5</accession>
<name>A0AAE4Y8Z5_9RHOB</name>
<dbReference type="RefSeq" id="WP_168774946.1">
    <property type="nucleotide sequence ID" value="NZ_JAABNR010000009.1"/>
</dbReference>
<dbReference type="Proteomes" id="UP001193501">
    <property type="component" value="Unassembled WGS sequence"/>
</dbReference>
<gene>
    <name evidence="2" type="ORF">GV832_11175</name>
</gene>
<keyword evidence="3" id="KW-1185">Reference proteome</keyword>